<evidence type="ECO:0000256" key="17">
    <source>
        <dbReference type="ARBA" id="ARBA00023180"/>
    </source>
</evidence>
<keyword evidence="18" id="KW-0458">Lysosome</keyword>
<evidence type="ECO:0000256" key="5">
    <source>
        <dbReference type="ARBA" id="ARBA00014116"/>
    </source>
</evidence>
<evidence type="ECO:0000256" key="18">
    <source>
        <dbReference type="ARBA" id="ARBA00023228"/>
    </source>
</evidence>
<keyword evidence="23" id="KW-0031">Aminopeptidase</keyword>
<reference evidence="23 24" key="1">
    <citation type="submission" date="2019-02" db="EMBL/GenBank/DDBJ databases">
        <title>Deep-cultivation of Planctomycetes and their phenomic and genomic characterization uncovers novel biology.</title>
        <authorList>
            <person name="Wiegand S."/>
            <person name="Jogler M."/>
            <person name="Boedeker C."/>
            <person name="Pinto D."/>
            <person name="Vollmers J."/>
            <person name="Rivas-Marin E."/>
            <person name="Kohn T."/>
            <person name="Peeters S.H."/>
            <person name="Heuer A."/>
            <person name="Rast P."/>
            <person name="Oberbeckmann S."/>
            <person name="Bunk B."/>
            <person name="Jeske O."/>
            <person name="Meyerdierks A."/>
            <person name="Storesund J.E."/>
            <person name="Kallscheuer N."/>
            <person name="Luecker S."/>
            <person name="Lage O.M."/>
            <person name="Pohl T."/>
            <person name="Merkel B.J."/>
            <person name="Hornburger P."/>
            <person name="Mueller R.-W."/>
            <person name="Bruemmer F."/>
            <person name="Labrenz M."/>
            <person name="Spormann A.M."/>
            <person name="Op den Camp H."/>
            <person name="Overmann J."/>
            <person name="Amann R."/>
            <person name="Jetten M.S.M."/>
            <person name="Mascher T."/>
            <person name="Medema M.H."/>
            <person name="Devos D.P."/>
            <person name="Kaster A.-K."/>
            <person name="Ovreas L."/>
            <person name="Rohde M."/>
            <person name="Galperin M.Y."/>
            <person name="Jogler C."/>
        </authorList>
    </citation>
    <scope>NUCLEOTIDE SEQUENCE [LARGE SCALE GENOMIC DNA]</scope>
    <source>
        <strain evidence="23 24">Pla133</strain>
    </source>
</reference>
<dbReference type="SUPFAM" id="SSF53187">
    <property type="entry name" value="Zn-dependent exopeptidases"/>
    <property type="match status" value="1"/>
</dbReference>
<dbReference type="GO" id="GO:0004180">
    <property type="term" value="F:carboxypeptidase activity"/>
    <property type="evidence" value="ECO:0007669"/>
    <property type="project" value="UniProtKB-KW"/>
</dbReference>
<organism evidence="23 24">
    <name type="scientific">Engelhardtia mirabilis</name>
    <dbReference type="NCBI Taxonomy" id="2528011"/>
    <lineage>
        <taxon>Bacteria</taxon>
        <taxon>Pseudomonadati</taxon>
        <taxon>Planctomycetota</taxon>
        <taxon>Planctomycetia</taxon>
        <taxon>Planctomycetia incertae sedis</taxon>
        <taxon>Engelhardtia</taxon>
    </lineage>
</organism>
<keyword evidence="15" id="KW-0482">Metalloprotease</keyword>
<evidence type="ECO:0000256" key="4">
    <source>
        <dbReference type="ARBA" id="ARBA00004613"/>
    </source>
</evidence>
<name>A0A518BJF3_9BACT</name>
<evidence type="ECO:0000256" key="16">
    <source>
        <dbReference type="ARBA" id="ARBA00023145"/>
    </source>
</evidence>
<keyword evidence="24" id="KW-1185">Reference proteome</keyword>
<dbReference type="RefSeq" id="WP_419192352.1">
    <property type="nucleotide sequence ID" value="NZ_CP036287.1"/>
</dbReference>
<dbReference type="InterPro" id="IPR007484">
    <property type="entry name" value="Peptidase_M28"/>
</dbReference>
<evidence type="ECO:0000259" key="22">
    <source>
        <dbReference type="Pfam" id="PF04389"/>
    </source>
</evidence>
<evidence type="ECO:0000256" key="10">
    <source>
        <dbReference type="ARBA" id="ARBA00022729"/>
    </source>
</evidence>
<keyword evidence="8" id="KW-0645">Protease</keyword>
<dbReference type="AlphaFoldDB" id="A0A518BJF3"/>
<feature type="domain" description="PA" evidence="21">
    <location>
        <begin position="163"/>
        <end position="250"/>
    </location>
</feature>
<dbReference type="Proteomes" id="UP000316921">
    <property type="component" value="Chromosome"/>
</dbReference>
<dbReference type="PANTHER" id="PTHR12053">
    <property type="entry name" value="PROTEASE FAMILY M28 PLASMA GLUTAMATE CARBOXYPEPTIDASE-RELATED"/>
    <property type="match status" value="1"/>
</dbReference>
<dbReference type="GO" id="GO:0004177">
    <property type="term" value="F:aminopeptidase activity"/>
    <property type="evidence" value="ECO:0007669"/>
    <property type="project" value="UniProtKB-KW"/>
</dbReference>
<dbReference type="KEGG" id="pbap:Pla133_21970"/>
<protein>
    <recommendedName>
        <fullName evidence="5">Carboxypeptidase Q</fullName>
    </recommendedName>
    <alternativeName>
        <fullName evidence="20">Plasma glutamate carboxypeptidase</fullName>
    </alternativeName>
</protein>
<dbReference type="GO" id="GO:0046872">
    <property type="term" value="F:metal ion binding"/>
    <property type="evidence" value="ECO:0007669"/>
    <property type="project" value="UniProtKB-KW"/>
</dbReference>
<evidence type="ECO:0000256" key="8">
    <source>
        <dbReference type="ARBA" id="ARBA00022670"/>
    </source>
</evidence>
<dbReference type="Gene3D" id="3.40.630.10">
    <property type="entry name" value="Zn peptidases"/>
    <property type="match status" value="1"/>
</dbReference>
<comment type="subcellular location">
    <subcellularLocation>
        <location evidence="1">Endoplasmic reticulum</location>
    </subcellularLocation>
    <subcellularLocation>
        <location evidence="3">Golgi apparatus</location>
    </subcellularLocation>
    <subcellularLocation>
        <location evidence="2">Lysosome</location>
    </subcellularLocation>
    <subcellularLocation>
        <location evidence="4">Secreted</location>
    </subcellularLocation>
</comment>
<evidence type="ECO:0000313" key="24">
    <source>
        <dbReference type="Proteomes" id="UP000316921"/>
    </source>
</evidence>
<keyword evidence="13" id="KW-0862">Zinc</keyword>
<evidence type="ECO:0000256" key="1">
    <source>
        <dbReference type="ARBA" id="ARBA00004240"/>
    </source>
</evidence>
<gene>
    <name evidence="23" type="ORF">Pla133_21970</name>
</gene>
<evidence type="ECO:0000256" key="7">
    <source>
        <dbReference type="ARBA" id="ARBA00022645"/>
    </source>
</evidence>
<keyword evidence="7" id="KW-0121">Carboxypeptidase</keyword>
<evidence type="ECO:0000256" key="14">
    <source>
        <dbReference type="ARBA" id="ARBA00023034"/>
    </source>
</evidence>
<dbReference type="GO" id="GO:0070573">
    <property type="term" value="F:metallodipeptidase activity"/>
    <property type="evidence" value="ECO:0007669"/>
    <property type="project" value="InterPro"/>
</dbReference>
<evidence type="ECO:0000259" key="21">
    <source>
        <dbReference type="Pfam" id="PF02225"/>
    </source>
</evidence>
<comment type="subunit">
    <text evidence="19">Homodimer. The monomeric form is inactive while the homodimer is active.</text>
</comment>
<evidence type="ECO:0000256" key="19">
    <source>
        <dbReference type="ARBA" id="ARBA00025833"/>
    </source>
</evidence>
<dbReference type="GO" id="GO:0005764">
    <property type="term" value="C:lysosome"/>
    <property type="evidence" value="ECO:0007669"/>
    <property type="project" value="UniProtKB-SubCell"/>
</dbReference>
<keyword evidence="10" id="KW-0732">Signal</keyword>
<evidence type="ECO:0000256" key="20">
    <source>
        <dbReference type="ARBA" id="ARBA00033328"/>
    </source>
</evidence>
<keyword evidence="9" id="KW-0479">Metal-binding</keyword>
<keyword evidence="11 23" id="KW-0378">Hydrolase</keyword>
<evidence type="ECO:0000256" key="2">
    <source>
        <dbReference type="ARBA" id="ARBA00004371"/>
    </source>
</evidence>
<dbReference type="PANTHER" id="PTHR12053:SF3">
    <property type="entry name" value="CARBOXYPEPTIDASE Q"/>
    <property type="match status" value="1"/>
</dbReference>
<keyword evidence="16" id="KW-0865">Zymogen</keyword>
<keyword evidence="6" id="KW-0964">Secreted</keyword>
<evidence type="ECO:0000313" key="23">
    <source>
        <dbReference type="EMBL" id="QDU67119.1"/>
    </source>
</evidence>
<evidence type="ECO:0000256" key="15">
    <source>
        <dbReference type="ARBA" id="ARBA00023049"/>
    </source>
</evidence>
<evidence type="ECO:0000256" key="11">
    <source>
        <dbReference type="ARBA" id="ARBA00022801"/>
    </source>
</evidence>
<keyword evidence="17" id="KW-0325">Glycoprotein</keyword>
<dbReference type="Pfam" id="PF02225">
    <property type="entry name" value="PA"/>
    <property type="match status" value="1"/>
</dbReference>
<dbReference type="Gene3D" id="3.50.30.30">
    <property type="match status" value="1"/>
</dbReference>
<evidence type="ECO:0000256" key="13">
    <source>
        <dbReference type="ARBA" id="ARBA00022833"/>
    </source>
</evidence>
<dbReference type="InterPro" id="IPR039866">
    <property type="entry name" value="CPQ"/>
</dbReference>
<dbReference type="GO" id="GO:0006508">
    <property type="term" value="P:proteolysis"/>
    <property type="evidence" value="ECO:0007669"/>
    <property type="project" value="UniProtKB-KW"/>
</dbReference>
<feature type="domain" description="Peptidase M28" evidence="22">
    <location>
        <begin position="277"/>
        <end position="463"/>
    </location>
</feature>
<accession>A0A518BJF3</accession>
<dbReference type="EMBL" id="CP036287">
    <property type="protein sequence ID" value="QDU67119.1"/>
    <property type="molecule type" value="Genomic_DNA"/>
</dbReference>
<evidence type="ECO:0000256" key="9">
    <source>
        <dbReference type="ARBA" id="ARBA00022723"/>
    </source>
</evidence>
<evidence type="ECO:0000256" key="12">
    <source>
        <dbReference type="ARBA" id="ARBA00022824"/>
    </source>
</evidence>
<evidence type="ECO:0000256" key="6">
    <source>
        <dbReference type="ARBA" id="ARBA00022525"/>
    </source>
</evidence>
<dbReference type="InterPro" id="IPR003137">
    <property type="entry name" value="PA_domain"/>
</dbReference>
<keyword evidence="14" id="KW-0333">Golgi apparatus</keyword>
<evidence type="ECO:0000256" key="3">
    <source>
        <dbReference type="ARBA" id="ARBA00004555"/>
    </source>
</evidence>
<dbReference type="Pfam" id="PF04389">
    <property type="entry name" value="Peptidase_M28"/>
    <property type="match status" value="1"/>
</dbReference>
<dbReference type="GO" id="GO:0005576">
    <property type="term" value="C:extracellular region"/>
    <property type="evidence" value="ECO:0007669"/>
    <property type="project" value="UniProtKB-SubCell"/>
</dbReference>
<sequence length="480" mass="50704">MLHSTRTRRAAVLVPILALIPVATGLVPDRGAQPPEPANRDASEVAARIVTASLLDGQAYDHLASLVAAAPHRLSGSPGAAAAVEWARKRMTKIGFDEVRLEPCTVPHWERGEVQSVRLTAPASVTGVELRCLALGGSVPSPEGGIEAEVIAISSWDELAQRSADVAGKIVYFNRPFDLALRSTFEGYGGAVDQRSRGAVEAAKAGAVGVVIRSVASAIDDFPHTGGTNYQDGVTRIPAAAISTLAAERLDALVARGPVRLNLELDCRWHGDAPSFNVVGDLLGTESPEEIVVVGAHLDGWDVGHGAHDDGSGCAHALEVVRLLLDLDLRPRRTVRVVLFMNEENGLAGARAYARDHADELDRHVFAIESDRGGFTPRGFSTNAGDEALAVLRELAAPLDEIDAGSVDPGGTGADISQMAASGVPLAGFLPDGARYFAYHHTENDTLDKVSERELRLGAAAIAVLVHAVADREQPLPRNR</sequence>
<keyword evidence="12" id="KW-0256">Endoplasmic reticulum</keyword>
<proteinExistence type="predicted"/>